<reference evidence="9 10" key="1">
    <citation type="submission" date="2017-10" db="EMBL/GenBank/DDBJ databases">
        <title>A new Pekin duck reference genome.</title>
        <authorList>
            <person name="Hou Z.-C."/>
            <person name="Zhou Z.-K."/>
            <person name="Zhu F."/>
            <person name="Hou S.-S."/>
        </authorList>
    </citation>
    <scope>NUCLEOTIDE SEQUENCE [LARGE SCALE GENOMIC DNA]</scope>
</reference>
<reference evidence="9" key="3">
    <citation type="submission" date="2025-09" db="UniProtKB">
        <authorList>
            <consortium name="Ensembl"/>
        </authorList>
    </citation>
    <scope>IDENTIFICATION</scope>
</reference>
<accession>A0A493SWT2</accession>
<organism evidence="9 10">
    <name type="scientific">Anas platyrhynchos platyrhynchos</name>
    <name type="common">Northern mallard</name>
    <dbReference type="NCBI Taxonomy" id="8840"/>
    <lineage>
        <taxon>Eukaryota</taxon>
        <taxon>Metazoa</taxon>
        <taxon>Chordata</taxon>
        <taxon>Craniata</taxon>
        <taxon>Vertebrata</taxon>
        <taxon>Euteleostomi</taxon>
        <taxon>Archelosauria</taxon>
        <taxon>Archosauria</taxon>
        <taxon>Dinosauria</taxon>
        <taxon>Saurischia</taxon>
        <taxon>Theropoda</taxon>
        <taxon>Coelurosauria</taxon>
        <taxon>Aves</taxon>
        <taxon>Neognathae</taxon>
        <taxon>Galloanserae</taxon>
        <taxon>Anseriformes</taxon>
        <taxon>Anatidae</taxon>
        <taxon>Anatinae</taxon>
        <taxon>Anas</taxon>
    </lineage>
</organism>
<evidence type="ECO:0000256" key="4">
    <source>
        <dbReference type="ARBA" id="ARBA00022729"/>
    </source>
</evidence>
<dbReference type="Ensembl" id="ENSAPLT00000026016.1">
    <property type="protein sequence ID" value="ENSAPLP00000017958.1"/>
    <property type="gene ID" value="ENSAPLG00000029811.1"/>
</dbReference>
<evidence type="ECO:0000313" key="9">
    <source>
        <dbReference type="Ensembl" id="ENSAPLP00000017958.1"/>
    </source>
</evidence>
<evidence type="ECO:0000256" key="3">
    <source>
        <dbReference type="ARBA" id="ARBA00022553"/>
    </source>
</evidence>
<evidence type="ECO:0000256" key="6">
    <source>
        <dbReference type="ARBA" id="ARBA00032734"/>
    </source>
</evidence>
<keyword evidence="4" id="KW-0732">Signal</keyword>
<dbReference type="Pfam" id="PF07222">
    <property type="entry name" value="PBP_sp32"/>
    <property type="match status" value="1"/>
</dbReference>
<dbReference type="Proteomes" id="UP000016666">
    <property type="component" value="Chromosome 1"/>
</dbReference>
<evidence type="ECO:0000256" key="7">
    <source>
        <dbReference type="ARBA" id="ARBA00033453"/>
    </source>
</evidence>
<comment type="subcellular location">
    <subcellularLocation>
        <location evidence="1">Cytoplasmic vesicle</location>
        <location evidence="1">Secretory vesicle</location>
        <location evidence="1">Acrosome</location>
    </subcellularLocation>
</comment>
<protein>
    <recommendedName>
        <fullName evidence="2">Acrosin-binding protein</fullName>
    </recommendedName>
    <alternativeName>
        <fullName evidence="6">Acrosin-binding protein, 60 kDa form</fullName>
    </alternativeName>
    <alternativeName>
        <fullName evidence="7">Proacrosin-binding protein sp32</fullName>
    </alternativeName>
</protein>
<name>A0A493SWT2_ANAPP</name>
<evidence type="ECO:0000313" key="10">
    <source>
        <dbReference type="Proteomes" id="UP000016666"/>
    </source>
</evidence>
<keyword evidence="10" id="KW-1185">Reference proteome</keyword>
<evidence type="ECO:0000256" key="5">
    <source>
        <dbReference type="ARBA" id="ARBA00023329"/>
    </source>
</evidence>
<comment type="function">
    <text evidence="8">Acrosomal protein that maintains proacrosin (pro-ACR) as an enzymatically inactive zymogen in the acrosome. Involved also in the acrosome formation.</text>
</comment>
<dbReference type="GeneTree" id="ENSGT00960000189321"/>
<evidence type="ECO:0000256" key="8">
    <source>
        <dbReference type="ARBA" id="ARBA00045517"/>
    </source>
</evidence>
<evidence type="ECO:0000256" key="1">
    <source>
        <dbReference type="ARBA" id="ARBA00004218"/>
    </source>
</evidence>
<sequence length="96" mass="10886">MKEGAIFPLQQRKEDSPLSDSEYQLFFSSLRPPWKAQASCHLRQVYGCLSPAVLRLDQQENHGHVPKDMFIFPASEIELCSDLVISGLPGDCCDYR</sequence>
<proteinExistence type="predicted"/>
<dbReference type="PANTHER" id="PTHR21362:SF1">
    <property type="entry name" value="ACROSIN-BINDING PROTEIN"/>
    <property type="match status" value="1"/>
</dbReference>
<evidence type="ECO:0000256" key="2">
    <source>
        <dbReference type="ARBA" id="ARBA00018940"/>
    </source>
</evidence>
<dbReference type="PANTHER" id="PTHR21362">
    <property type="entry name" value="ACROSIN-BINDING PROTEIN"/>
    <property type="match status" value="1"/>
</dbReference>
<dbReference type="GO" id="GO:0005634">
    <property type="term" value="C:nucleus"/>
    <property type="evidence" value="ECO:0007669"/>
    <property type="project" value="TreeGrafter"/>
</dbReference>
<keyword evidence="5" id="KW-0968">Cytoplasmic vesicle</keyword>
<dbReference type="AlphaFoldDB" id="A0A493SWT2"/>
<reference evidence="9" key="2">
    <citation type="submission" date="2025-08" db="UniProtKB">
        <authorList>
            <consortium name="Ensembl"/>
        </authorList>
    </citation>
    <scope>IDENTIFICATION</scope>
</reference>
<dbReference type="GO" id="GO:0001669">
    <property type="term" value="C:acrosomal vesicle"/>
    <property type="evidence" value="ECO:0007669"/>
    <property type="project" value="UniProtKB-SubCell"/>
</dbReference>
<keyword evidence="3" id="KW-0597">Phosphoprotein</keyword>
<dbReference type="InterPro" id="IPR009865">
    <property type="entry name" value="Proacrosin-bd"/>
</dbReference>